<feature type="domain" description="Major facilitator superfamily (MFS) profile" evidence="9">
    <location>
        <begin position="3"/>
        <end position="454"/>
    </location>
</feature>
<protein>
    <submittedName>
        <fullName evidence="10">MFS transporter permease</fullName>
    </submittedName>
</protein>
<feature type="transmembrane region" description="Helical" evidence="8">
    <location>
        <begin position="219"/>
        <end position="239"/>
    </location>
</feature>
<organism evidence="10 11">
    <name type="scientific">Corynebacterium frankenforstense DSM 45800</name>
    <dbReference type="NCBI Taxonomy" id="1437875"/>
    <lineage>
        <taxon>Bacteria</taxon>
        <taxon>Bacillati</taxon>
        <taxon>Actinomycetota</taxon>
        <taxon>Actinomycetes</taxon>
        <taxon>Mycobacteriales</taxon>
        <taxon>Corynebacteriaceae</taxon>
        <taxon>Corynebacterium</taxon>
    </lineage>
</organism>
<comment type="similarity">
    <text evidence="2">Belongs to the major facilitator superfamily. EmrB family.</text>
</comment>
<feature type="transmembrane region" description="Helical" evidence="8">
    <location>
        <begin position="131"/>
        <end position="153"/>
    </location>
</feature>
<dbReference type="STRING" id="1437875.CFRA_10645"/>
<dbReference type="NCBIfam" id="TIGR00711">
    <property type="entry name" value="efflux_EmrB"/>
    <property type="match status" value="1"/>
</dbReference>
<reference evidence="10 11" key="1">
    <citation type="submission" date="2014-08" db="EMBL/GenBank/DDBJ databases">
        <title>Complete genome sequence of Corynebacterium frankenforstense ST18(T) (=DSM 45800(T)), isolated from raw cow milk.</title>
        <authorList>
            <person name="Ruckert C."/>
            <person name="Albersmeier A."/>
            <person name="Winkler A."/>
            <person name="Lipski A."/>
            <person name="Kalinowski J."/>
        </authorList>
    </citation>
    <scope>NUCLEOTIDE SEQUENCE [LARGE SCALE GENOMIC DNA]</scope>
    <source>
        <strain evidence="10 11">ST18</strain>
    </source>
</reference>
<dbReference type="InterPro" id="IPR004638">
    <property type="entry name" value="EmrB-like"/>
</dbReference>
<evidence type="ECO:0000256" key="1">
    <source>
        <dbReference type="ARBA" id="ARBA00004651"/>
    </source>
</evidence>
<evidence type="ECO:0000256" key="5">
    <source>
        <dbReference type="ARBA" id="ARBA00022692"/>
    </source>
</evidence>
<feature type="transmembrane region" description="Helical" evidence="8">
    <location>
        <begin position="389"/>
        <end position="410"/>
    </location>
</feature>
<dbReference type="PANTHER" id="PTHR42718">
    <property type="entry name" value="MAJOR FACILITATOR SUPERFAMILY MULTIDRUG TRANSPORTER MFSC"/>
    <property type="match status" value="1"/>
</dbReference>
<dbReference type="SUPFAM" id="SSF103473">
    <property type="entry name" value="MFS general substrate transporter"/>
    <property type="match status" value="1"/>
</dbReference>
<evidence type="ECO:0000256" key="6">
    <source>
        <dbReference type="ARBA" id="ARBA00022989"/>
    </source>
</evidence>
<dbReference type="GO" id="GO:0022857">
    <property type="term" value="F:transmembrane transporter activity"/>
    <property type="evidence" value="ECO:0007669"/>
    <property type="project" value="InterPro"/>
</dbReference>
<gene>
    <name evidence="10" type="ORF">CFRA_10645</name>
</gene>
<keyword evidence="3" id="KW-0813">Transport</keyword>
<dbReference type="Gene3D" id="1.20.1250.20">
    <property type="entry name" value="MFS general substrate transporter like domains"/>
    <property type="match status" value="1"/>
</dbReference>
<keyword evidence="7 8" id="KW-0472">Membrane</keyword>
<feature type="transmembrane region" description="Helical" evidence="8">
    <location>
        <begin position="98"/>
        <end position="119"/>
    </location>
</feature>
<dbReference type="Pfam" id="PF07690">
    <property type="entry name" value="MFS_1"/>
    <property type="match status" value="1"/>
</dbReference>
<feature type="transmembrane region" description="Helical" evidence="8">
    <location>
        <begin position="40"/>
        <end position="61"/>
    </location>
</feature>
<dbReference type="Proteomes" id="UP000185434">
    <property type="component" value="Chromosome"/>
</dbReference>
<feature type="transmembrane region" description="Helical" evidence="8">
    <location>
        <begin position="350"/>
        <end position="377"/>
    </location>
</feature>
<evidence type="ECO:0000256" key="2">
    <source>
        <dbReference type="ARBA" id="ARBA00008537"/>
    </source>
</evidence>
<dbReference type="InterPro" id="IPR011701">
    <property type="entry name" value="MFS"/>
</dbReference>
<keyword evidence="5 8" id="KW-0812">Transmembrane</keyword>
<feature type="transmembrane region" description="Helical" evidence="8">
    <location>
        <begin position="68"/>
        <end position="92"/>
    </location>
</feature>
<dbReference type="PANTHER" id="PTHR42718:SF9">
    <property type="entry name" value="MAJOR FACILITATOR SUPERFAMILY MULTIDRUG TRANSPORTER MFSC"/>
    <property type="match status" value="1"/>
</dbReference>
<name>A0A1L7CUZ1_9CORY</name>
<evidence type="ECO:0000256" key="8">
    <source>
        <dbReference type="SAM" id="Phobius"/>
    </source>
</evidence>
<dbReference type="InterPro" id="IPR020846">
    <property type="entry name" value="MFS_dom"/>
</dbReference>
<evidence type="ECO:0000256" key="3">
    <source>
        <dbReference type="ARBA" id="ARBA00022448"/>
    </source>
</evidence>
<evidence type="ECO:0000256" key="4">
    <source>
        <dbReference type="ARBA" id="ARBA00022475"/>
    </source>
</evidence>
<sequence>MTVIATLVATSFVMLLNETALSVALPVIMADFDVAAATAQWLLTAVMLTMAVMMPTTGWILDRFTTRTVYLSAAVFFLLGSVACALAPSFPVLLGGRILQAVGTAMVLPLQMTVVMTIVPPARRGTVMGAISVVMAVGPALGPTFAGAVMSFSTWHTTFWIMAGLVVIAGLFAAWRMTNVGEIRVAPLDALSVVLSAFAFGGLVYALSSIGAIVRGSDAAPIAVGMAVVGVIGLALFVWRQLAMGERALLSLRPLTVRNFVLCAVVLLFFQAAMLGVANLLPLYLQGALLTTALLAGLATLPGGLVETVLSPVSGVMFDRFGPRPLIGPGVAIGAVALFWLSTVDHETPYGLILAVYALFAVSMAMTLTPLITTALSSLPSEIYSHGSAIFNTVMQLAGAAGTAVSIAVYEVVAESRGGDPAAVGVGAGWAFLVNAVLLAVAVAFAVFIRRPEEGAGSAKVTTITEEPAA</sequence>
<accession>A0A1L7CUZ1</accession>
<evidence type="ECO:0000256" key="7">
    <source>
        <dbReference type="ARBA" id="ARBA00023136"/>
    </source>
</evidence>
<feature type="transmembrane region" description="Helical" evidence="8">
    <location>
        <begin position="159"/>
        <end position="178"/>
    </location>
</feature>
<comment type="subcellular location">
    <subcellularLocation>
        <location evidence="1">Cell membrane</location>
        <topology evidence="1">Multi-pass membrane protein</topology>
    </subcellularLocation>
</comment>
<evidence type="ECO:0000313" key="11">
    <source>
        <dbReference type="Proteomes" id="UP000185434"/>
    </source>
</evidence>
<keyword evidence="11" id="KW-1185">Reference proteome</keyword>
<proteinExistence type="inferred from homology"/>
<dbReference type="PROSITE" id="PS50850">
    <property type="entry name" value="MFS"/>
    <property type="match status" value="1"/>
</dbReference>
<keyword evidence="4" id="KW-1003">Cell membrane</keyword>
<dbReference type="GO" id="GO:0005886">
    <property type="term" value="C:plasma membrane"/>
    <property type="evidence" value="ECO:0007669"/>
    <property type="project" value="UniProtKB-SubCell"/>
</dbReference>
<evidence type="ECO:0000313" key="10">
    <source>
        <dbReference type="EMBL" id="APT89610.1"/>
    </source>
</evidence>
<dbReference type="KEGG" id="cfk:CFRA_10645"/>
<evidence type="ECO:0000259" key="9">
    <source>
        <dbReference type="PROSITE" id="PS50850"/>
    </source>
</evidence>
<feature type="transmembrane region" description="Helical" evidence="8">
    <location>
        <begin position="190"/>
        <end position="213"/>
    </location>
</feature>
<dbReference type="Gene3D" id="1.20.1720.10">
    <property type="entry name" value="Multidrug resistance protein D"/>
    <property type="match status" value="1"/>
</dbReference>
<dbReference type="InterPro" id="IPR036259">
    <property type="entry name" value="MFS_trans_sf"/>
</dbReference>
<keyword evidence="6 8" id="KW-1133">Transmembrane helix</keyword>
<feature type="transmembrane region" description="Helical" evidence="8">
    <location>
        <begin position="260"/>
        <end position="281"/>
    </location>
</feature>
<dbReference type="PRINTS" id="PR01036">
    <property type="entry name" value="TCRTETB"/>
</dbReference>
<feature type="transmembrane region" description="Helical" evidence="8">
    <location>
        <begin position="430"/>
        <end position="449"/>
    </location>
</feature>
<dbReference type="AlphaFoldDB" id="A0A1L7CUZ1"/>
<dbReference type="EMBL" id="CP009247">
    <property type="protein sequence ID" value="APT89610.1"/>
    <property type="molecule type" value="Genomic_DNA"/>
</dbReference>
<feature type="transmembrane region" description="Helical" evidence="8">
    <location>
        <begin position="326"/>
        <end position="344"/>
    </location>
</feature>